<dbReference type="Pfam" id="PF13975">
    <property type="entry name" value="gag-asp_proteas"/>
    <property type="match status" value="1"/>
</dbReference>
<dbReference type="InterPro" id="IPR001969">
    <property type="entry name" value="Aspartic_peptidase_AS"/>
</dbReference>
<dbReference type="OrthoDB" id="140939at2759"/>
<dbReference type="Gene3D" id="2.40.70.10">
    <property type="entry name" value="Acid Proteases"/>
    <property type="match status" value="1"/>
</dbReference>
<comment type="caution">
    <text evidence="1">The sequence shown here is derived from an EMBL/GenBank/DDBJ whole genome shotgun (WGS) entry which is preliminary data.</text>
</comment>
<dbReference type="PROSITE" id="PS00141">
    <property type="entry name" value="ASP_PROTEASE"/>
    <property type="match status" value="1"/>
</dbReference>
<dbReference type="Proteomes" id="UP001165121">
    <property type="component" value="Unassembled WGS sequence"/>
</dbReference>
<dbReference type="GO" id="GO:0004190">
    <property type="term" value="F:aspartic-type endopeptidase activity"/>
    <property type="evidence" value="ECO:0007669"/>
    <property type="project" value="InterPro"/>
</dbReference>
<proteinExistence type="predicted"/>
<dbReference type="CDD" id="cd00303">
    <property type="entry name" value="retropepsin_like"/>
    <property type="match status" value="1"/>
</dbReference>
<dbReference type="AlphaFoldDB" id="A0A9W7D3R3"/>
<evidence type="ECO:0000313" key="1">
    <source>
        <dbReference type="EMBL" id="GMF53011.1"/>
    </source>
</evidence>
<sequence>MRALVMGAVNDWRTNILLDTGANISAVSESFARKLSLRRSVSLDKKFDIQWVAKDKVYTQERAKVKLTLGWELVYEFEVWIMPHYAGADVILGTDFMIPAGVRLDLFRSTMKNPEEVVVPVIKSQREVDEQSSAKHVPGSPNDALDVPPGSVVEFKLQRNSPMWCPAHFIFVWWVPNDDLPLDDGYVQMHTRKYRDWQVLAFAAATDGQLSDKERLLYEAWIAQQPPAVERRQYAVPGGVRSRPLGASHGPTCEEPWKPLDELTVTDDGTENGVIDEVLESSRQQHIGGGQRVKLPFRRWGT</sequence>
<name>A0A9W7D3R3_9STRA</name>
<dbReference type="EMBL" id="BSXT01003204">
    <property type="protein sequence ID" value="GMF53011.1"/>
    <property type="molecule type" value="Genomic_DNA"/>
</dbReference>
<gene>
    <name evidence="1" type="ORF">Pfra01_002181900</name>
</gene>
<reference evidence="1" key="1">
    <citation type="submission" date="2023-04" db="EMBL/GenBank/DDBJ databases">
        <title>Phytophthora fragariaefolia NBRC 109709.</title>
        <authorList>
            <person name="Ichikawa N."/>
            <person name="Sato H."/>
            <person name="Tonouchi N."/>
        </authorList>
    </citation>
    <scope>NUCLEOTIDE SEQUENCE</scope>
    <source>
        <strain evidence="1">NBRC 109709</strain>
    </source>
</reference>
<accession>A0A9W7D3R3</accession>
<dbReference type="SUPFAM" id="SSF50630">
    <property type="entry name" value="Acid proteases"/>
    <property type="match status" value="1"/>
</dbReference>
<dbReference type="InterPro" id="IPR021109">
    <property type="entry name" value="Peptidase_aspartic_dom_sf"/>
</dbReference>
<dbReference type="GO" id="GO:0006508">
    <property type="term" value="P:proteolysis"/>
    <property type="evidence" value="ECO:0007669"/>
    <property type="project" value="InterPro"/>
</dbReference>
<evidence type="ECO:0000313" key="2">
    <source>
        <dbReference type="Proteomes" id="UP001165121"/>
    </source>
</evidence>
<keyword evidence="2" id="KW-1185">Reference proteome</keyword>
<organism evidence="1 2">
    <name type="scientific">Phytophthora fragariaefolia</name>
    <dbReference type="NCBI Taxonomy" id="1490495"/>
    <lineage>
        <taxon>Eukaryota</taxon>
        <taxon>Sar</taxon>
        <taxon>Stramenopiles</taxon>
        <taxon>Oomycota</taxon>
        <taxon>Peronosporomycetes</taxon>
        <taxon>Peronosporales</taxon>
        <taxon>Peronosporaceae</taxon>
        <taxon>Phytophthora</taxon>
    </lineage>
</organism>
<protein>
    <submittedName>
        <fullName evidence="1">Unnamed protein product</fullName>
    </submittedName>
</protein>